<dbReference type="EMBL" id="CP037452">
    <property type="protein sequence ID" value="QDV50353.1"/>
    <property type="molecule type" value="Genomic_DNA"/>
</dbReference>
<dbReference type="PANTHER" id="PTHR43401">
    <property type="entry name" value="L-THREONINE 3-DEHYDROGENASE"/>
    <property type="match status" value="1"/>
</dbReference>
<feature type="domain" description="Alcohol dehydrogenase-like C-terminal" evidence="2">
    <location>
        <begin position="151"/>
        <end position="282"/>
    </location>
</feature>
<dbReference type="Gene3D" id="3.90.180.10">
    <property type="entry name" value="Medium-chain alcohol dehydrogenases, catalytic domain"/>
    <property type="match status" value="2"/>
</dbReference>
<gene>
    <name evidence="4" type="primary">tdh_2</name>
    <name evidence="4" type="ORF">Enr17x_23920</name>
</gene>
<dbReference type="AlphaFoldDB" id="A0A518IB67"/>
<accession>A0A518IB67</accession>
<evidence type="ECO:0000256" key="1">
    <source>
        <dbReference type="ARBA" id="ARBA00023002"/>
    </source>
</evidence>
<dbReference type="Pfam" id="PF08240">
    <property type="entry name" value="ADH_N"/>
    <property type="match status" value="1"/>
</dbReference>
<dbReference type="InterPro" id="IPR036291">
    <property type="entry name" value="NAD(P)-bd_dom_sf"/>
</dbReference>
<reference evidence="4 5" key="1">
    <citation type="submission" date="2019-03" db="EMBL/GenBank/DDBJ databases">
        <title>Deep-cultivation of Planctomycetes and their phenomic and genomic characterization uncovers novel biology.</title>
        <authorList>
            <person name="Wiegand S."/>
            <person name="Jogler M."/>
            <person name="Boedeker C."/>
            <person name="Pinto D."/>
            <person name="Vollmers J."/>
            <person name="Rivas-Marin E."/>
            <person name="Kohn T."/>
            <person name="Peeters S.H."/>
            <person name="Heuer A."/>
            <person name="Rast P."/>
            <person name="Oberbeckmann S."/>
            <person name="Bunk B."/>
            <person name="Jeske O."/>
            <person name="Meyerdierks A."/>
            <person name="Storesund J.E."/>
            <person name="Kallscheuer N."/>
            <person name="Luecker S."/>
            <person name="Lage O.M."/>
            <person name="Pohl T."/>
            <person name="Merkel B.J."/>
            <person name="Hornburger P."/>
            <person name="Mueller R.-W."/>
            <person name="Bruemmer F."/>
            <person name="Labrenz M."/>
            <person name="Spormann A.M."/>
            <person name="Op den Camp H."/>
            <person name="Overmann J."/>
            <person name="Amann R."/>
            <person name="Jetten M.S.M."/>
            <person name="Mascher T."/>
            <person name="Medema M.H."/>
            <person name="Devos D.P."/>
            <person name="Kaster A.-K."/>
            <person name="Ovreas L."/>
            <person name="Rohde M."/>
            <person name="Galperin M.Y."/>
            <person name="Jogler C."/>
        </authorList>
    </citation>
    <scope>NUCLEOTIDE SEQUENCE [LARGE SCALE GENOMIC DNA]</scope>
    <source>
        <strain evidence="4 5">Enr17</strain>
    </source>
</reference>
<dbReference type="GO" id="GO:0008743">
    <property type="term" value="F:L-threonine 3-dehydrogenase activity"/>
    <property type="evidence" value="ECO:0007669"/>
    <property type="project" value="UniProtKB-EC"/>
</dbReference>
<name>A0A518IB67_9PLAN</name>
<keyword evidence="1 4" id="KW-0560">Oxidoreductase</keyword>
<dbReference type="Proteomes" id="UP000318313">
    <property type="component" value="Chromosome"/>
</dbReference>
<dbReference type="InterPro" id="IPR013149">
    <property type="entry name" value="ADH-like_C"/>
</dbReference>
<dbReference type="SUPFAM" id="SSF51735">
    <property type="entry name" value="NAD(P)-binding Rossmann-fold domains"/>
    <property type="match status" value="1"/>
</dbReference>
<evidence type="ECO:0000313" key="4">
    <source>
        <dbReference type="EMBL" id="QDV50353.1"/>
    </source>
</evidence>
<dbReference type="InterPro" id="IPR011032">
    <property type="entry name" value="GroES-like_sf"/>
</dbReference>
<dbReference type="SUPFAM" id="SSF50129">
    <property type="entry name" value="GroES-like"/>
    <property type="match status" value="1"/>
</dbReference>
<dbReference type="RefSeq" id="WP_232101023.1">
    <property type="nucleotide sequence ID" value="NZ_CP037452.1"/>
</dbReference>
<organism evidence="4 5">
    <name type="scientific">Gimesia fumaroli</name>
    <dbReference type="NCBI Taxonomy" id="2527976"/>
    <lineage>
        <taxon>Bacteria</taxon>
        <taxon>Pseudomonadati</taxon>
        <taxon>Planctomycetota</taxon>
        <taxon>Planctomycetia</taxon>
        <taxon>Planctomycetales</taxon>
        <taxon>Planctomycetaceae</taxon>
        <taxon>Gimesia</taxon>
    </lineage>
</organism>
<dbReference type="KEGG" id="gfm:Enr17x_23920"/>
<dbReference type="InterPro" id="IPR013154">
    <property type="entry name" value="ADH-like_N"/>
</dbReference>
<dbReference type="EC" id="1.1.1.103" evidence="4"/>
<proteinExistence type="predicted"/>
<sequence length="327" mass="36041">MLTSHLVAPGKIELIDVPEPELAPASSREPGSGQIIFQPETTCLCGSDLPYFNGTDEWEIEIGHSLHEMIGTVTATNGQRWKAGDRVLAVPVMQQGLSERFVLDEFRTIPIATNIPEEHALMAQPLGTALFALKKLPNLLDKTVAVVGQGPMGQLMNAALSNMGARQIVGIDLLESRLQVSPRMGATATICNQNTDPVTALREILNGELPDIVIEAVGHADQQLNLCIDLCREAGNILVFGVPPETIDQVRWRDLLFKNITVNTSINPDFKRDFPLAMQWLSEGRIDVTPIITHRFPLAEIQQVFELFRDRKDGVIKVIVEFPSLGR</sequence>
<dbReference type="Pfam" id="PF00107">
    <property type="entry name" value="ADH_zinc_N"/>
    <property type="match status" value="1"/>
</dbReference>
<keyword evidence="5" id="KW-1185">Reference proteome</keyword>
<feature type="domain" description="Alcohol dehydrogenase-like N-terminal" evidence="3">
    <location>
        <begin position="32"/>
        <end position="92"/>
    </location>
</feature>
<protein>
    <submittedName>
        <fullName evidence="4">L-threonine 3-dehydrogenase</fullName>
        <ecNumber evidence="4">1.1.1.103</ecNumber>
    </submittedName>
</protein>
<evidence type="ECO:0000259" key="3">
    <source>
        <dbReference type="Pfam" id="PF08240"/>
    </source>
</evidence>
<dbReference type="InterPro" id="IPR050129">
    <property type="entry name" value="Zn_alcohol_dh"/>
</dbReference>
<evidence type="ECO:0000313" key="5">
    <source>
        <dbReference type="Proteomes" id="UP000318313"/>
    </source>
</evidence>
<dbReference type="Gene3D" id="3.40.50.720">
    <property type="entry name" value="NAD(P)-binding Rossmann-like Domain"/>
    <property type="match status" value="1"/>
</dbReference>
<dbReference type="PANTHER" id="PTHR43401:SF2">
    <property type="entry name" value="L-THREONINE 3-DEHYDROGENASE"/>
    <property type="match status" value="1"/>
</dbReference>
<evidence type="ECO:0000259" key="2">
    <source>
        <dbReference type="Pfam" id="PF00107"/>
    </source>
</evidence>